<dbReference type="Pfam" id="PF02277">
    <property type="entry name" value="DBI_PRT"/>
    <property type="match status" value="1"/>
</dbReference>
<evidence type="ECO:0000313" key="11">
    <source>
        <dbReference type="EMBL" id="AXV07281.1"/>
    </source>
</evidence>
<evidence type="ECO:0000256" key="10">
    <source>
        <dbReference type="NCBIfam" id="TIGR03160"/>
    </source>
</evidence>
<dbReference type="EMBL" id="CP031165">
    <property type="protein sequence ID" value="AXV07281.1"/>
    <property type="molecule type" value="Genomic_DNA"/>
</dbReference>
<sequence>MTAADRVRALVDAVGEVDEGARAGAVARWDALAKPPGSLGRVEAVGARLAAMAGEEVPPVPASPGLIVCAADHGVHAQGVTPWPQAITTAMVEVIADGKASCSALARTVGASVVTLDVGCAVEPRPREGLTSARVAAGTADLSVGPAMTADEVVLAVLAGATAAGQMLDDGVDLLVLGDMGLSNTTASAALIAAFTGASAEEVTGAGAGADADTLARKQSIVRGAVGRLPSGAAPLEVLAAVGGLEHAALVGAILVGAGRRVPVLLDGVITDAAALCAAALAPACVGYMIAGHLSTEPGAGVALRHLELDALLDLDLRLGEGTGALLAVPIVQAAARALAETALISELTPG</sequence>
<dbReference type="CDD" id="cd02439">
    <property type="entry name" value="DMB-PRT_CobT"/>
    <property type="match status" value="1"/>
</dbReference>
<dbReference type="NCBIfam" id="TIGR03160">
    <property type="entry name" value="cobT_DBIPRT"/>
    <property type="match status" value="1"/>
</dbReference>
<dbReference type="NCBIfam" id="NF000996">
    <property type="entry name" value="PRK00105.1"/>
    <property type="match status" value="1"/>
</dbReference>
<gene>
    <name evidence="11" type="ORF">DVS28_a2601</name>
</gene>
<comment type="catalytic activity">
    <reaction evidence="9">
        <text>5,6-dimethylbenzimidazole + nicotinate beta-D-ribonucleotide = alpha-ribazole 5'-phosphate + nicotinate + H(+)</text>
        <dbReference type="Rhea" id="RHEA:11196"/>
        <dbReference type="ChEBI" id="CHEBI:15378"/>
        <dbReference type="ChEBI" id="CHEBI:15890"/>
        <dbReference type="ChEBI" id="CHEBI:32544"/>
        <dbReference type="ChEBI" id="CHEBI:57502"/>
        <dbReference type="ChEBI" id="CHEBI:57918"/>
        <dbReference type="EC" id="2.4.2.21"/>
    </reaction>
</comment>
<accession>A0A346XYI4</accession>
<dbReference type="PANTHER" id="PTHR43463">
    <property type="entry name" value="NICOTINATE-NUCLEOTIDE--DIMETHYLBENZIMIDAZOLE PHOSPHORIBOSYLTRANSFERASE"/>
    <property type="match status" value="1"/>
</dbReference>
<dbReference type="InterPro" id="IPR036087">
    <property type="entry name" value="Nict_dMeBzImd_PRibTrfase_sf"/>
</dbReference>
<dbReference type="KEGG" id="euz:DVS28_a2601"/>
<evidence type="ECO:0000256" key="7">
    <source>
        <dbReference type="ARBA" id="ARBA00022676"/>
    </source>
</evidence>
<keyword evidence="12" id="KW-1185">Reference proteome</keyword>
<dbReference type="InterPro" id="IPR017846">
    <property type="entry name" value="Nict_dMeBzImd_PRibTrfase_bact"/>
</dbReference>
<evidence type="ECO:0000256" key="3">
    <source>
        <dbReference type="ARBA" id="ARBA00007110"/>
    </source>
</evidence>
<evidence type="ECO:0000256" key="1">
    <source>
        <dbReference type="ARBA" id="ARBA00002197"/>
    </source>
</evidence>
<dbReference type="PANTHER" id="PTHR43463:SF1">
    <property type="entry name" value="NICOTINATE-NUCLEOTIDE--DIMETHYLBENZIMIDAZOLE PHOSPHORIBOSYLTRANSFERASE"/>
    <property type="match status" value="1"/>
</dbReference>
<keyword evidence="8 11" id="KW-0808">Transferase</keyword>
<evidence type="ECO:0000313" key="12">
    <source>
        <dbReference type="Proteomes" id="UP000264006"/>
    </source>
</evidence>
<proteinExistence type="inferred from homology"/>
<dbReference type="InterPro" id="IPR023195">
    <property type="entry name" value="Nict_dMeBzImd_PRibTrfase_N"/>
</dbReference>
<dbReference type="EC" id="2.4.2.21" evidence="4 10"/>
<comment type="pathway">
    <text evidence="2">Nucleoside biosynthesis; alpha-ribazole biosynthesis; alpha-ribazole from 5,6-dimethylbenzimidazole: step 1/2.</text>
</comment>
<dbReference type="UniPathway" id="UPA00061">
    <property type="reaction ID" value="UER00516"/>
</dbReference>
<name>A0A346XYI4_9ACTN</name>
<keyword evidence="6" id="KW-0169">Cobalamin biosynthesis</keyword>
<reference evidence="11 12" key="1">
    <citation type="submission" date="2018-09" db="EMBL/GenBank/DDBJ databases">
        <title>Complete genome sequence of Euzebya sp. DY32-46 isolated from seawater of Pacific Ocean.</title>
        <authorList>
            <person name="Xu L."/>
            <person name="Wu Y.-H."/>
            <person name="Xu X.-W."/>
        </authorList>
    </citation>
    <scope>NUCLEOTIDE SEQUENCE [LARGE SCALE GENOMIC DNA]</scope>
    <source>
        <strain evidence="11 12">DY32-46</strain>
    </source>
</reference>
<dbReference type="InterPro" id="IPR003200">
    <property type="entry name" value="Nict_dMeBzImd_PRibTrfase"/>
</dbReference>
<evidence type="ECO:0000256" key="4">
    <source>
        <dbReference type="ARBA" id="ARBA00011991"/>
    </source>
</evidence>
<evidence type="ECO:0000256" key="8">
    <source>
        <dbReference type="ARBA" id="ARBA00022679"/>
    </source>
</evidence>
<evidence type="ECO:0000256" key="9">
    <source>
        <dbReference type="ARBA" id="ARBA00047340"/>
    </source>
</evidence>
<dbReference type="RefSeq" id="WP_164710467.1">
    <property type="nucleotide sequence ID" value="NZ_CP031165.1"/>
</dbReference>
<dbReference type="Gene3D" id="1.10.1610.10">
    <property type="match status" value="1"/>
</dbReference>
<evidence type="ECO:0000256" key="2">
    <source>
        <dbReference type="ARBA" id="ARBA00005049"/>
    </source>
</evidence>
<comment type="function">
    <text evidence="1">Catalyzes the synthesis of alpha-ribazole-5'-phosphate from nicotinate mononucleotide (NAMN) and 5,6-dimethylbenzimidazole (DMB).</text>
</comment>
<organism evidence="11 12">
    <name type="scientific">Euzebya pacifica</name>
    <dbReference type="NCBI Taxonomy" id="1608957"/>
    <lineage>
        <taxon>Bacteria</taxon>
        <taxon>Bacillati</taxon>
        <taxon>Actinomycetota</taxon>
        <taxon>Nitriliruptoria</taxon>
        <taxon>Euzebyales</taxon>
    </lineage>
</organism>
<evidence type="ECO:0000256" key="6">
    <source>
        <dbReference type="ARBA" id="ARBA00022573"/>
    </source>
</evidence>
<evidence type="ECO:0000256" key="5">
    <source>
        <dbReference type="ARBA" id="ARBA00015486"/>
    </source>
</evidence>
<comment type="similarity">
    <text evidence="3">Belongs to the CobT family.</text>
</comment>
<dbReference type="AlphaFoldDB" id="A0A346XYI4"/>
<dbReference type="Proteomes" id="UP000264006">
    <property type="component" value="Chromosome"/>
</dbReference>
<dbReference type="GO" id="GO:0008939">
    <property type="term" value="F:nicotinate-nucleotide-dimethylbenzimidazole phosphoribosyltransferase activity"/>
    <property type="evidence" value="ECO:0007669"/>
    <property type="project" value="UniProtKB-UniRule"/>
</dbReference>
<keyword evidence="7 11" id="KW-0328">Glycosyltransferase</keyword>
<dbReference type="SUPFAM" id="SSF52733">
    <property type="entry name" value="Nicotinate mononucleotide:5,6-dimethylbenzimidazole phosphoribosyltransferase (CobT)"/>
    <property type="match status" value="1"/>
</dbReference>
<protein>
    <recommendedName>
        <fullName evidence="5 10">Nicotinate-nucleotide--dimethylbenzimidazole phosphoribosyltransferase</fullName>
        <ecNumber evidence="4 10">2.4.2.21</ecNumber>
    </recommendedName>
</protein>
<dbReference type="Gene3D" id="3.40.50.10210">
    <property type="match status" value="1"/>
</dbReference>
<dbReference type="GO" id="GO:0009236">
    <property type="term" value="P:cobalamin biosynthetic process"/>
    <property type="evidence" value="ECO:0007669"/>
    <property type="project" value="UniProtKB-UniRule"/>
</dbReference>